<evidence type="ECO:0008006" key="6">
    <source>
        <dbReference type="Google" id="ProtNLM"/>
    </source>
</evidence>
<accession>A0A9N8LFA4</accession>
<dbReference type="Proteomes" id="UP000836404">
    <property type="component" value="Unassembled WGS sequence"/>
</dbReference>
<dbReference type="GO" id="GO:0005634">
    <property type="term" value="C:nucleus"/>
    <property type="evidence" value="ECO:0007669"/>
    <property type="project" value="UniProtKB-SubCell"/>
</dbReference>
<feature type="region of interest" description="Disordered" evidence="3">
    <location>
        <begin position="1"/>
        <end position="23"/>
    </location>
</feature>
<evidence type="ECO:0000313" key="4">
    <source>
        <dbReference type="EMBL" id="CAD6920634.1"/>
    </source>
</evidence>
<keyword evidence="2" id="KW-0539">Nucleus</keyword>
<gene>
    <name evidence="4" type="ORF">JKILLFL_G2867</name>
</gene>
<dbReference type="EMBL" id="CAJHJF010001676">
    <property type="protein sequence ID" value="CAD6920634.1"/>
    <property type="molecule type" value="Genomic_DNA"/>
</dbReference>
<evidence type="ECO:0000256" key="2">
    <source>
        <dbReference type="ARBA" id="ARBA00023242"/>
    </source>
</evidence>
<feature type="region of interest" description="Disordered" evidence="3">
    <location>
        <begin position="105"/>
        <end position="137"/>
    </location>
</feature>
<evidence type="ECO:0000256" key="1">
    <source>
        <dbReference type="ARBA" id="ARBA00004123"/>
    </source>
</evidence>
<protein>
    <recommendedName>
        <fullName evidence="6">Chromosome transmission fidelity protein 8</fullName>
    </recommendedName>
</protein>
<proteinExistence type="predicted"/>
<reference evidence="4 5" key="1">
    <citation type="submission" date="2020-10" db="EMBL/GenBank/DDBJ databases">
        <authorList>
            <person name="Sedaghatjoo S."/>
        </authorList>
    </citation>
    <scope>NUCLEOTIDE SEQUENCE [LARGE SCALE GENOMIC DNA]</scope>
    <source>
        <strain evidence="4 5">LLFL</strain>
    </source>
</reference>
<feature type="non-terminal residue" evidence="4">
    <location>
        <position position="1"/>
    </location>
</feature>
<keyword evidence="5" id="KW-1185">Reference proteome</keyword>
<dbReference type="AlphaFoldDB" id="A0A9N8LFA4"/>
<evidence type="ECO:0000313" key="5">
    <source>
        <dbReference type="Proteomes" id="UP000836404"/>
    </source>
</evidence>
<comment type="subcellular location">
    <subcellularLocation>
        <location evidence="1">Nucleus</location>
    </subcellularLocation>
</comment>
<feature type="compositionally biased region" description="Low complexity" evidence="3">
    <location>
        <begin position="13"/>
        <end position="23"/>
    </location>
</feature>
<name>A0A9N8LFA4_9BASI</name>
<organism evidence="4 5">
    <name type="scientific">Tilletia laevis</name>
    <dbReference type="NCBI Taxonomy" id="157183"/>
    <lineage>
        <taxon>Eukaryota</taxon>
        <taxon>Fungi</taxon>
        <taxon>Dikarya</taxon>
        <taxon>Basidiomycota</taxon>
        <taxon>Ustilaginomycotina</taxon>
        <taxon>Exobasidiomycetes</taxon>
        <taxon>Tilletiales</taxon>
        <taxon>Tilletiaceae</taxon>
        <taxon>Tilletia</taxon>
    </lineage>
</organism>
<evidence type="ECO:0000256" key="3">
    <source>
        <dbReference type="SAM" id="MobiDB-lite"/>
    </source>
</evidence>
<dbReference type="PANTHER" id="PTHR28605:SF1">
    <property type="entry name" value="CHROMOSOME TRANSMISSION FIDELITY FACTOR 8"/>
    <property type="match status" value="1"/>
</dbReference>
<comment type="caution">
    <text evidence="4">The sequence shown here is derived from an EMBL/GenBank/DDBJ whole genome shotgun (WGS) entry which is preliminary data.</text>
</comment>
<sequence>MRIDVRLPQAGPSSTSSSSSKTATTAITCPPVAQLSPSGELVLIELQGALELEGLDAAQPQVIGMLTFEGPQQNKPVLLISHHRLYGKIVDMHQPLAILQKHKRKLPASLRDGGDRSSPAAKRHWLEQPWTSDVESG</sequence>
<dbReference type="PANTHER" id="PTHR28605">
    <property type="entry name" value="CTF8, CHROMOSOME TRANSMISSION FIDELITY FACTOR 8 HOMOLOG (S. CEREVISIAE)"/>
    <property type="match status" value="1"/>
</dbReference>